<protein>
    <submittedName>
        <fullName evidence="1">Uncharacterized protein</fullName>
    </submittedName>
</protein>
<accession>A0A8S9HA38</accession>
<comment type="caution">
    <text evidence="1">The sequence shown here is derived from an EMBL/GenBank/DDBJ whole genome shotgun (WGS) entry which is preliminary data.</text>
</comment>
<reference evidence="1" key="1">
    <citation type="submission" date="2019-12" db="EMBL/GenBank/DDBJ databases">
        <title>Genome sequencing and annotation of Brassica cretica.</title>
        <authorList>
            <person name="Studholme D.J."/>
            <person name="Sarris P.F."/>
        </authorList>
    </citation>
    <scope>NUCLEOTIDE SEQUENCE</scope>
    <source>
        <strain evidence="1">PFS-001/15</strain>
        <tissue evidence="1">Leaf</tissue>
    </source>
</reference>
<organism evidence="1 2">
    <name type="scientific">Brassica cretica</name>
    <name type="common">Mustard</name>
    <dbReference type="NCBI Taxonomy" id="69181"/>
    <lineage>
        <taxon>Eukaryota</taxon>
        <taxon>Viridiplantae</taxon>
        <taxon>Streptophyta</taxon>
        <taxon>Embryophyta</taxon>
        <taxon>Tracheophyta</taxon>
        <taxon>Spermatophyta</taxon>
        <taxon>Magnoliopsida</taxon>
        <taxon>eudicotyledons</taxon>
        <taxon>Gunneridae</taxon>
        <taxon>Pentapetalae</taxon>
        <taxon>rosids</taxon>
        <taxon>malvids</taxon>
        <taxon>Brassicales</taxon>
        <taxon>Brassicaceae</taxon>
        <taxon>Brassiceae</taxon>
        <taxon>Brassica</taxon>
    </lineage>
</organism>
<evidence type="ECO:0000313" key="2">
    <source>
        <dbReference type="Proteomes" id="UP000712281"/>
    </source>
</evidence>
<dbReference type="EMBL" id="QGKW02001940">
    <property type="protein sequence ID" value="KAF2555405.1"/>
    <property type="molecule type" value="Genomic_DNA"/>
</dbReference>
<proteinExistence type="predicted"/>
<dbReference type="AlphaFoldDB" id="A0A8S9HA38"/>
<sequence>MSRGSLSVDVWTGVSIDVGWTMSVMEDECLRSTVVSEYQSTGIVHGSTAVERNRAMNRCCCRSMRSVLLCGSNAPNLQDLVQVLLSIDEERASLRVERSKLAGSVSIDDPIGILIDSPFAPSIDYAIMISIDALLDKLYAQVEW</sequence>
<dbReference type="Proteomes" id="UP000712281">
    <property type="component" value="Unassembled WGS sequence"/>
</dbReference>
<name>A0A8S9HA38_BRACR</name>
<gene>
    <name evidence="1" type="ORF">F2Q68_00017260</name>
</gene>
<evidence type="ECO:0000313" key="1">
    <source>
        <dbReference type="EMBL" id="KAF2555405.1"/>
    </source>
</evidence>